<dbReference type="Proteomes" id="UP000095280">
    <property type="component" value="Unplaced"/>
</dbReference>
<dbReference type="PROSITE" id="PS00018">
    <property type="entry name" value="EF_HAND_1"/>
    <property type="match status" value="1"/>
</dbReference>
<accession>A0A1I8IWC5</accession>
<reference evidence="5" key="1">
    <citation type="submission" date="2016-11" db="UniProtKB">
        <authorList>
            <consortium name="WormBaseParasite"/>
        </authorList>
    </citation>
    <scope>IDENTIFICATION</scope>
</reference>
<protein>
    <submittedName>
        <fullName evidence="5">EF-hand domain-containing protein</fullName>
    </submittedName>
</protein>
<evidence type="ECO:0000313" key="4">
    <source>
        <dbReference type="Proteomes" id="UP000095280"/>
    </source>
</evidence>
<dbReference type="GO" id="GO:0005509">
    <property type="term" value="F:calcium ion binding"/>
    <property type="evidence" value="ECO:0007669"/>
    <property type="project" value="InterPro"/>
</dbReference>
<dbReference type="InterPro" id="IPR018247">
    <property type="entry name" value="EF_Hand_1_Ca_BS"/>
</dbReference>
<dbReference type="WBParaSite" id="maker-uti_cns_0017861-snap-gene-0.2-mRNA-1">
    <property type="protein sequence ID" value="maker-uti_cns_0017861-snap-gene-0.2-mRNA-1"/>
    <property type="gene ID" value="maker-uti_cns_0017861-snap-gene-0.2"/>
</dbReference>
<feature type="region of interest" description="Disordered" evidence="2">
    <location>
        <begin position="117"/>
        <end position="139"/>
    </location>
</feature>
<dbReference type="Gene3D" id="1.10.238.10">
    <property type="entry name" value="EF-hand"/>
    <property type="match status" value="1"/>
</dbReference>
<evidence type="ECO:0000259" key="3">
    <source>
        <dbReference type="PROSITE" id="PS50222"/>
    </source>
</evidence>
<keyword evidence="4" id="KW-1185">Reference proteome</keyword>
<evidence type="ECO:0000313" key="5">
    <source>
        <dbReference type="WBParaSite" id="maker-uti_cns_0017861-snap-gene-0.2-mRNA-1"/>
    </source>
</evidence>
<dbReference type="AlphaFoldDB" id="A0A1I8IWC5"/>
<evidence type="ECO:0000256" key="1">
    <source>
        <dbReference type="ARBA" id="ARBA00022837"/>
    </source>
</evidence>
<dbReference type="InterPro" id="IPR002048">
    <property type="entry name" value="EF_hand_dom"/>
</dbReference>
<proteinExistence type="predicted"/>
<feature type="compositionally biased region" description="Acidic residues" evidence="2">
    <location>
        <begin position="46"/>
        <end position="60"/>
    </location>
</feature>
<name>A0A1I8IWC5_9PLAT</name>
<keyword evidence="1" id="KW-0106">Calcium</keyword>
<dbReference type="InterPro" id="IPR011992">
    <property type="entry name" value="EF-hand-dom_pair"/>
</dbReference>
<dbReference type="PROSITE" id="PS50222">
    <property type="entry name" value="EF_HAND_2"/>
    <property type="match status" value="1"/>
</dbReference>
<feature type="domain" description="EF-hand" evidence="3">
    <location>
        <begin position="9"/>
        <end position="44"/>
    </location>
</feature>
<dbReference type="SUPFAM" id="SSF47473">
    <property type="entry name" value="EF-hand"/>
    <property type="match status" value="1"/>
</dbReference>
<feature type="region of interest" description="Disordered" evidence="2">
    <location>
        <begin position="45"/>
        <end position="73"/>
    </location>
</feature>
<sequence>MRACCGQQQQQQLVEEVFRRLDTDMDGRINLDDFQLALTAISCQAADDEPEDDQSEQAEAEADKLPTIDGAEELPCSEEVQKMQRLLAEKYPQLARRLPATVATELARQRREREELETSLRRSRELAQQRTRQLQEEMERQLAGFERQARAKERQRLQAEFQQLEARQQEE</sequence>
<evidence type="ECO:0000256" key="2">
    <source>
        <dbReference type="SAM" id="MobiDB-lite"/>
    </source>
</evidence>
<organism evidence="4 5">
    <name type="scientific">Macrostomum lignano</name>
    <dbReference type="NCBI Taxonomy" id="282301"/>
    <lineage>
        <taxon>Eukaryota</taxon>
        <taxon>Metazoa</taxon>
        <taxon>Spiralia</taxon>
        <taxon>Lophotrochozoa</taxon>
        <taxon>Platyhelminthes</taxon>
        <taxon>Rhabditophora</taxon>
        <taxon>Macrostomorpha</taxon>
        <taxon>Macrostomida</taxon>
        <taxon>Macrostomidae</taxon>
        <taxon>Macrostomum</taxon>
    </lineage>
</organism>